<name>A0AAW7KE94_ENTFL</name>
<evidence type="ECO:0000313" key="1">
    <source>
        <dbReference type="EMBL" id="MDN3193530.1"/>
    </source>
</evidence>
<gene>
    <name evidence="1" type="ORF">P0E79_13630</name>
</gene>
<protein>
    <recommendedName>
        <fullName evidence="3">PrgI family protein</fullName>
    </recommendedName>
</protein>
<sequence>MKKNYGYDVKILLDVGKRSLTPEQFAKFNALTIAAGIAITAVAY</sequence>
<evidence type="ECO:0000313" key="2">
    <source>
        <dbReference type="Proteomes" id="UP001173174"/>
    </source>
</evidence>
<proteinExistence type="predicted"/>
<dbReference type="Proteomes" id="UP001173174">
    <property type="component" value="Unassembled WGS sequence"/>
</dbReference>
<dbReference type="AlphaFoldDB" id="A0AAW7KE94"/>
<dbReference type="EMBL" id="JAREWH010000019">
    <property type="protein sequence ID" value="MDN3193530.1"/>
    <property type="molecule type" value="Genomic_DNA"/>
</dbReference>
<reference evidence="1" key="2">
    <citation type="submission" date="2023-03" db="EMBL/GenBank/DDBJ databases">
        <authorList>
            <person name="Zajac M."/>
            <person name="Kwit R."/>
            <person name="Wasyl D."/>
        </authorList>
    </citation>
    <scope>NUCLEOTIDE SEQUENCE</scope>
    <source>
        <strain evidence="1">691B_2</strain>
    </source>
</reference>
<accession>A0AAW7KE94</accession>
<dbReference type="RefSeq" id="WP_002404637.1">
    <property type="nucleotide sequence ID" value="NZ_BJTO01000015.1"/>
</dbReference>
<organism evidence="1 2">
    <name type="scientific">Enterococcus faecalis</name>
    <name type="common">Streptococcus faecalis</name>
    <dbReference type="NCBI Taxonomy" id="1351"/>
    <lineage>
        <taxon>Bacteria</taxon>
        <taxon>Bacillati</taxon>
        <taxon>Bacillota</taxon>
        <taxon>Bacilli</taxon>
        <taxon>Lactobacillales</taxon>
        <taxon>Enterococcaceae</taxon>
        <taxon>Enterococcus</taxon>
    </lineage>
</organism>
<evidence type="ECO:0008006" key="3">
    <source>
        <dbReference type="Google" id="ProtNLM"/>
    </source>
</evidence>
<reference evidence="1" key="1">
    <citation type="journal article" date="2023" name="Pathogens">
        <title>Prevalence of Enterococcus spp. and the Whole-Genome Characteristics of Enterococcus faecium and Enterococcus faecalis Strains Isolated from Free-Living Birds in Poland.</title>
        <authorList>
            <person name="Kwit R."/>
            <person name="Zajac M."/>
            <person name="Smialowska-Weglinska A."/>
            <person name="Skarzynska M."/>
            <person name="Bomba A."/>
            <person name="Lalak A."/>
            <person name="Skrzypiec E."/>
            <person name="Wojdat D."/>
            <person name="Koza W."/>
            <person name="Mikos-Wojewoda E."/>
            <person name="Pasim P."/>
            <person name="Skora M."/>
            <person name="Polak M."/>
            <person name="Wiacek J."/>
            <person name="Wasyl D."/>
        </authorList>
    </citation>
    <scope>NUCLEOTIDE SEQUENCE</scope>
    <source>
        <strain evidence="1">691B_2</strain>
    </source>
</reference>
<comment type="caution">
    <text evidence="1">The sequence shown here is derived from an EMBL/GenBank/DDBJ whole genome shotgun (WGS) entry which is preliminary data.</text>
</comment>